<evidence type="ECO:0000256" key="2">
    <source>
        <dbReference type="SAM" id="MobiDB-lite"/>
    </source>
</evidence>
<dbReference type="GO" id="GO:0020037">
    <property type="term" value="F:heme binding"/>
    <property type="evidence" value="ECO:0007669"/>
    <property type="project" value="InterPro"/>
</dbReference>
<dbReference type="OrthoDB" id="4371969at2"/>
<sequence length="360" mass="38360">MSAEAATREAVRWDAATGTWLVSGHAEAAAVLRGQGWSSDPRRLPGAPPEMAELPPGNLLFTDPPDHTRMRRLLGPAFTPRALEPLRPRIAQIVDAALTGLDDEADLLRDVAYLIPVAVIAELLDVGADGAELLLELTPELVRMLEIDADGEAIVASSAAATDLVMFLTPLLAERRGRPGDDFISAMLAVPDGLDPAEIAGTCVLLLAAGHETTAHLIANAALALLSDPAQIPHLLADPARAVEEFLRVEAPIARAVRVATRDHELGGHRVEAGQAVQLLLREANRAGLPLDLTRDPLPHLAFGSGAHYCLGQGLARMEAVETLPRLFTRFPELRLISSTRRVSATFHALADLRVAGLTP</sequence>
<dbReference type="GO" id="GO:0016705">
    <property type="term" value="F:oxidoreductase activity, acting on paired donors, with incorporation or reduction of molecular oxygen"/>
    <property type="evidence" value="ECO:0007669"/>
    <property type="project" value="InterPro"/>
</dbReference>
<evidence type="ECO:0000313" key="3">
    <source>
        <dbReference type="EMBL" id="ROO85759.1"/>
    </source>
</evidence>
<keyword evidence="4" id="KW-1185">Reference proteome</keyword>
<dbReference type="PANTHER" id="PTHR46696:SF1">
    <property type="entry name" value="CYTOCHROME P450 YJIB-RELATED"/>
    <property type="match status" value="1"/>
</dbReference>
<dbReference type="RefSeq" id="WP_123665226.1">
    <property type="nucleotide sequence ID" value="NZ_RJKE01000001.1"/>
</dbReference>
<dbReference type="Gene3D" id="1.10.630.10">
    <property type="entry name" value="Cytochrome P450"/>
    <property type="match status" value="1"/>
</dbReference>
<proteinExistence type="inferred from homology"/>
<dbReference type="PANTHER" id="PTHR46696">
    <property type="entry name" value="P450, PUTATIVE (EUROFUNG)-RELATED"/>
    <property type="match status" value="1"/>
</dbReference>
<comment type="similarity">
    <text evidence="1">Belongs to the cytochrome P450 family.</text>
</comment>
<dbReference type="GO" id="GO:0004497">
    <property type="term" value="F:monooxygenase activity"/>
    <property type="evidence" value="ECO:0007669"/>
    <property type="project" value="InterPro"/>
</dbReference>
<gene>
    <name evidence="3" type="ORF">EDD29_3308</name>
</gene>
<dbReference type="SUPFAM" id="SSF48264">
    <property type="entry name" value="Cytochrome P450"/>
    <property type="match status" value="1"/>
</dbReference>
<protein>
    <submittedName>
        <fullName evidence="3">Cytochrome P450</fullName>
    </submittedName>
</protein>
<dbReference type="InterPro" id="IPR017972">
    <property type="entry name" value="Cyt_P450_CS"/>
</dbReference>
<dbReference type="InterPro" id="IPR002397">
    <property type="entry name" value="Cyt_P450_B"/>
</dbReference>
<evidence type="ECO:0000313" key="4">
    <source>
        <dbReference type="Proteomes" id="UP000272400"/>
    </source>
</evidence>
<dbReference type="InterPro" id="IPR036396">
    <property type="entry name" value="Cyt_P450_sf"/>
</dbReference>
<name>A0A3N1CWT2_9ACTN</name>
<dbReference type="InterPro" id="IPR001128">
    <property type="entry name" value="Cyt_P450"/>
</dbReference>
<accession>A0A3N1CWT2</accession>
<dbReference type="AlphaFoldDB" id="A0A3N1CWT2"/>
<dbReference type="GO" id="GO:0005506">
    <property type="term" value="F:iron ion binding"/>
    <property type="evidence" value="ECO:0007669"/>
    <property type="project" value="InterPro"/>
</dbReference>
<evidence type="ECO:0000256" key="1">
    <source>
        <dbReference type="ARBA" id="ARBA00010617"/>
    </source>
</evidence>
<dbReference type="PRINTS" id="PR00385">
    <property type="entry name" value="P450"/>
</dbReference>
<dbReference type="EMBL" id="RJKE01000001">
    <property type="protein sequence ID" value="ROO85759.1"/>
    <property type="molecule type" value="Genomic_DNA"/>
</dbReference>
<dbReference type="Proteomes" id="UP000272400">
    <property type="component" value="Unassembled WGS sequence"/>
</dbReference>
<dbReference type="PRINTS" id="PR00359">
    <property type="entry name" value="BP450"/>
</dbReference>
<feature type="region of interest" description="Disordered" evidence="2">
    <location>
        <begin position="36"/>
        <end position="57"/>
    </location>
</feature>
<comment type="caution">
    <text evidence="3">The sequence shown here is derived from an EMBL/GenBank/DDBJ whole genome shotgun (WGS) entry which is preliminary data.</text>
</comment>
<organism evidence="3 4">
    <name type="scientific">Actinocorallia herbida</name>
    <dbReference type="NCBI Taxonomy" id="58109"/>
    <lineage>
        <taxon>Bacteria</taxon>
        <taxon>Bacillati</taxon>
        <taxon>Actinomycetota</taxon>
        <taxon>Actinomycetes</taxon>
        <taxon>Streptosporangiales</taxon>
        <taxon>Thermomonosporaceae</taxon>
        <taxon>Actinocorallia</taxon>
    </lineage>
</organism>
<reference evidence="3 4" key="1">
    <citation type="submission" date="2018-11" db="EMBL/GenBank/DDBJ databases">
        <title>Sequencing the genomes of 1000 actinobacteria strains.</title>
        <authorList>
            <person name="Klenk H.-P."/>
        </authorList>
    </citation>
    <scope>NUCLEOTIDE SEQUENCE [LARGE SCALE GENOMIC DNA]</scope>
    <source>
        <strain evidence="3 4">DSM 44254</strain>
    </source>
</reference>
<dbReference type="PROSITE" id="PS00086">
    <property type="entry name" value="CYTOCHROME_P450"/>
    <property type="match status" value="1"/>
</dbReference>